<comment type="caution">
    <text evidence="6">The sequence shown here is derived from an EMBL/GenBank/DDBJ whole genome shotgun (WGS) entry which is preliminary data.</text>
</comment>
<dbReference type="RefSeq" id="WP_311019969.1">
    <property type="nucleotide sequence ID" value="NZ_JAUHGG010000003.1"/>
</dbReference>
<comment type="similarity">
    <text evidence="1">Belongs to the HipA Ser/Thr kinase family.</text>
</comment>
<keyword evidence="2" id="KW-0808">Transferase</keyword>
<accession>A0AAW8Q0E4</accession>
<keyword evidence="3" id="KW-0418">Kinase</keyword>
<dbReference type="GO" id="GO:0004674">
    <property type="term" value="F:protein serine/threonine kinase activity"/>
    <property type="evidence" value="ECO:0007669"/>
    <property type="project" value="TreeGrafter"/>
</dbReference>
<evidence type="ECO:0000256" key="1">
    <source>
        <dbReference type="ARBA" id="ARBA00010164"/>
    </source>
</evidence>
<name>A0AAW8Q0E4_VIBPH</name>
<reference evidence="6" key="1">
    <citation type="submission" date="2023-06" db="EMBL/GenBank/DDBJ databases">
        <title>Genomic Diversity of Vibrio spp. and Metagenomic Analysis of Pathogens in Florida Gulf Coastal Waters Following Hurricane Ian.</title>
        <authorList>
            <person name="Brumfield K.D."/>
        </authorList>
    </citation>
    <scope>NUCLEOTIDE SEQUENCE</scope>
    <source>
        <strain evidence="6">WBS2B-138</strain>
    </source>
</reference>
<dbReference type="Pfam" id="PF13657">
    <property type="entry name" value="Couple_hipA"/>
    <property type="match status" value="1"/>
</dbReference>
<dbReference type="AlphaFoldDB" id="A0AAW8Q0E4"/>
<dbReference type="InterPro" id="IPR012893">
    <property type="entry name" value="HipA-like_C"/>
</dbReference>
<organism evidence="6 7">
    <name type="scientific">Vibrio parahaemolyticus</name>
    <dbReference type="NCBI Taxonomy" id="670"/>
    <lineage>
        <taxon>Bacteria</taxon>
        <taxon>Pseudomonadati</taxon>
        <taxon>Pseudomonadota</taxon>
        <taxon>Gammaproteobacteria</taxon>
        <taxon>Vibrionales</taxon>
        <taxon>Vibrionaceae</taxon>
        <taxon>Vibrio</taxon>
    </lineage>
</organism>
<dbReference type="GO" id="GO:0005829">
    <property type="term" value="C:cytosol"/>
    <property type="evidence" value="ECO:0007669"/>
    <property type="project" value="TreeGrafter"/>
</dbReference>
<proteinExistence type="inferred from homology"/>
<evidence type="ECO:0000259" key="5">
    <source>
        <dbReference type="Pfam" id="PF13657"/>
    </source>
</evidence>
<dbReference type="Gene3D" id="1.10.1070.20">
    <property type="match status" value="1"/>
</dbReference>
<dbReference type="EMBL" id="JAUHGG010000003">
    <property type="protein sequence ID" value="MDS1821119.1"/>
    <property type="molecule type" value="Genomic_DNA"/>
</dbReference>
<sequence length="417" mass="47311">MKLPQSIKQLNVHVNGVRSGDLRHGSHFLYLPECATSRPVSLTMTDYKPEGFTLGALHPVFAQNLPEGSNRRFIQQKLARYAKVNDMYLLALQGDNGIGMLGYSTKELDLPQVESMPLDDILSYSGSKPIFPELLERYYLRNSLSGMQPKISLINSEVKSKDGDDGQDLMFGRTIQQKDFIVKTFDEHDLLTVNEFVCMEAARHCGISTPKTYLSENLENFVVERFDRVGDVRYGLEDFVTLMKLPNSDDAKYIGSYENVLKATKMYTGSQEEVDKVYKYIVFNAMIGNGDAHLKNFALQYSPDMKDVHVSPIFDVTHTKVYPLIPSEMALKMDKSKSWPDRNTLMKLAEGKGYSVKDPREIIDSVAEGIYESVSRSQEATLLKGLKESIDSHVTKVHGSQYSSKSYRHDKKRKFDF</sequence>
<dbReference type="InterPro" id="IPR017508">
    <property type="entry name" value="HipA_N1"/>
</dbReference>
<evidence type="ECO:0000256" key="2">
    <source>
        <dbReference type="ARBA" id="ARBA00022679"/>
    </source>
</evidence>
<evidence type="ECO:0000313" key="7">
    <source>
        <dbReference type="Proteomes" id="UP001253193"/>
    </source>
</evidence>
<dbReference type="InterPro" id="IPR052028">
    <property type="entry name" value="HipA_Ser/Thr_kinase"/>
</dbReference>
<dbReference type="PANTHER" id="PTHR37419:SF1">
    <property type="entry name" value="SERINE_THREONINE-PROTEIN KINASE TOXIN HIPA"/>
    <property type="match status" value="1"/>
</dbReference>
<dbReference type="Proteomes" id="UP001253193">
    <property type="component" value="Unassembled WGS sequence"/>
</dbReference>
<evidence type="ECO:0000259" key="4">
    <source>
        <dbReference type="Pfam" id="PF07804"/>
    </source>
</evidence>
<evidence type="ECO:0000313" key="6">
    <source>
        <dbReference type="EMBL" id="MDS1821119.1"/>
    </source>
</evidence>
<evidence type="ECO:0000256" key="3">
    <source>
        <dbReference type="ARBA" id="ARBA00022777"/>
    </source>
</evidence>
<dbReference type="Pfam" id="PF07804">
    <property type="entry name" value="HipA_C"/>
    <property type="match status" value="1"/>
</dbReference>
<feature type="domain" description="HipA N-terminal subdomain 1" evidence="5">
    <location>
        <begin position="10"/>
        <end position="103"/>
    </location>
</feature>
<feature type="domain" description="HipA-like C-terminal" evidence="4">
    <location>
        <begin position="143"/>
        <end position="370"/>
    </location>
</feature>
<gene>
    <name evidence="6" type="ORF">QX249_10645</name>
</gene>
<protein>
    <submittedName>
        <fullName evidence="6">Type II toxin-antitoxin system HipA family toxin</fullName>
    </submittedName>
</protein>
<dbReference type="PANTHER" id="PTHR37419">
    <property type="entry name" value="SERINE/THREONINE-PROTEIN KINASE TOXIN HIPA"/>
    <property type="match status" value="1"/>
</dbReference>